<dbReference type="Proteomes" id="UP000315295">
    <property type="component" value="Unassembled WGS sequence"/>
</dbReference>
<reference evidence="2 3" key="1">
    <citation type="journal article" date="2019" name="G3 (Bethesda)">
        <title>Sequencing of a Wild Apple (Malus baccata) Genome Unravels the Differences Between Cultivated and Wild Apple Species Regarding Disease Resistance and Cold Tolerance.</title>
        <authorList>
            <person name="Chen X."/>
        </authorList>
    </citation>
    <scope>NUCLEOTIDE SEQUENCE [LARGE SCALE GENOMIC DNA]</scope>
    <source>
        <strain evidence="3">cv. Shandingzi</strain>
        <tissue evidence="2">Leaves</tissue>
    </source>
</reference>
<keyword evidence="1" id="KW-0472">Membrane</keyword>
<name>A0A540MM86_MALBA</name>
<dbReference type="AlphaFoldDB" id="A0A540MM86"/>
<keyword evidence="3" id="KW-1185">Reference proteome</keyword>
<gene>
    <name evidence="2" type="ORF">C1H46_014487</name>
</gene>
<comment type="caution">
    <text evidence="2">The sequence shown here is derived from an EMBL/GenBank/DDBJ whole genome shotgun (WGS) entry which is preliminary data.</text>
</comment>
<dbReference type="EMBL" id="VIEB01000226">
    <property type="protein sequence ID" value="TQD99874.1"/>
    <property type="molecule type" value="Genomic_DNA"/>
</dbReference>
<accession>A0A540MM86</accession>
<protein>
    <submittedName>
        <fullName evidence="2">Uncharacterized protein</fullName>
    </submittedName>
</protein>
<keyword evidence="1" id="KW-0812">Transmembrane</keyword>
<evidence type="ECO:0000313" key="3">
    <source>
        <dbReference type="Proteomes" id="UP000315295"/>
    </source>
</evidence>
<evidence type="ECO:0000256" key="1">
    <source>
        <dbReference type="SAM" id="Phobius"/>
    </source>
</evidence>
<sequence length="69" mass="8196">MEVQRRWTTAAVIEEFSHRKASSLRFRYVEFLKFPFIWAFSLIFAFIWAFTYSEAKGISGRCRGTVVHN</sequence>
<keyword evidence="1" id="KW-1133">Transmembrane helix</keyword>
<evidence type="ECO:0000313" key="2">
    <source>
        <dbReference type="EMBL" id="TQD99874.1"/>
    </source>
</evidence>
<organism evidence="2 3">
    <name type="scientific">Malus baccata</name>
    <name type="common">Siberian crab apple</name>
    <name type="synonym">Pyrus baccata</name>
    <dbReference type="NCBI Taxonomy" id="106549"/>
    <lineage>
        <taxon>Eukaryota</taxon>
        <taxon>Viridiplantae</taxon>
        <taxon>Streptophyta</taxon>
        <taxon>Embryophyta</taxon>
        <taxon>Tracheophyta</taxon>
        <taxon>Spermatophyta</taxon>
        <taxon>Magnoliopsida</taxon>
        <taxon>eudicotyledons</taxon>
        <taxon>Gunneridae</taxon>
        <taxon>Pentapetalae</taxon>
        <taxon>rosids</taxon>
        <taxon>fabids</taxon>
        <taxon>Rosales</taxon>
        <taxon>Rosaceae</taxon>
        <taxon>Amygdaloideae</taxon>
        <taxon>Maleae</taxon>
        <taxon>Malus</taxon>
    </lineage>
</organism>
<feature type="transmembrane region" description="Helical" evidence="1">
    <location>
        <begin position="34"/>
        <end position="53"/>
    </location>
</feature>
<proteinExistence type="predicted"/>